<gene>
    <name evidence="17" type="ORF">FHS03_000695</name>
</gene>
<dbReference type="PANTHER" id="PTHR30069">
    <property type="entry name" value="TONB-DEPENDENT OUTER MEMBRANE RECEPTOR"/>
    <property type="match status" value="1"/>
</dbReference>
<evidence type="ECO:0000256" key="5">
    <source>
        <dbReference type="ARBA" id="ARBA00022692"/>
    </source>
</evidence>
<reference evidence="17 18" key="1">
    <citation type="submission" date="2020-08" db="EMBL/GenBank/DDBJ databases">
        <title>Genomic Encyclopedia of Type Strains, Phase III (KMG-III): the genomes of soil and plant-associated and newly described type strains.</title>
        <authorList>
            <person name="Whitman W."/>
        </authorList>
    </citation>
    <scope>NUCLEOTIDE SEQUENCE [LARGE SCALE GENOMIC DNA]</scope>
    <source>
        <strain evidence="17 18">CECT 8897</strain>
    </source>
</reference>
<organism evidence="17 18">
    <name type="scientific">Pseudoduganella violacea</name>
    <dbReference type="NCBI Taxonomy" id="1715466"/>
    <lineage>
        <taxon>Bacteria</taxon>
        <taxon>Pseudomonadati</taxon>
        <taxon>Pseudomonadota</taxon>
        <taxon>Betaproteobacteria</taxon>
        <taxon>Burkholderiales</taxon>
        <taxon>Oxalobacteraceae</taxon>
        <taxon>Telluria group</taxon>
        <taxon>Pseudoduganella</taxon>
    </lineage>
</organism>
<name>A0A7W5B6Z1_9BURK</name>
<evidence type="ECO:0000256" key="10">
    <source>
        <dbReference type="ARBA" id="ARBA00023237"/>
    </source>
</evidence>
<protein>
    <submittedName>
        <fullName evidence="17">Outer membrane receptor protein involved in Fe transport</fullName>
    </submittedName>
</protein>
<keyword evidence="7 12" id="KW-0798">TonB box</keyword>
<proteinExistence type="inferred from homology"/>
<accession>A0A7W5B6Z1</accession>
<evidence type="ECO:0000259" key="15">
    <source>
        <dbReference type="Pfam" id="PF00593"/>
    </source>
</evidence>
<dbReference type="InterPro" id="IPR012910">
    <property type="entry name" value="Plug_dom"/>
</dbReference>
<dbReference type="Pfam" id="PF07715">
    <property type="entry name" value="Plug"/>
    <property type="match status" value="1"/>
</dbReference>
<keyword evidence="10 11" id="KW-0998">Cell outer membrane</keyword>
<dbReference type="PANTHER" id="PTHR30069:SF29">
    <property type="entry name" value="HEMOGLOBIN AND HEMOGLOBIN-HAPTOGLOBIN-BINDING PROTEIN 1-RELATED"/>
    <property type="match status" value="1"/>
</dbReference>
<dbReference type="PROSITE" id="PS52016">
    <property type="entry name" value="TONB_DEPENDENT_REC_3"/>
    <property type="match status" value="1"/>
</dbReference>
<dbReference type="GO" id="GO:0044718">
    <property type="term" value="P:siderophore transmembrane transport"/>
    <property type="evidence" value="ECO:0007669"/>
    <property type="project" value="TreeGrafter"/>
</dbReference>
<comment type="similarity">
    <text evidence="2 11 12">Belongs to the TonB-dependent receptor family.</text>
</comment>
<comment type="subcellular location">
    <subcellularLocation>
        <location evidence="1 11">Cell outer membrane</location>
        <topology evidence="1 11">Multi-pass membrane protein</topology>
    </subcellularLocation>
</comment>
<dbReference type="RefSeq" id="WP_183439644.1">
    <property type="nucleotide sequence ID" value="NZ_JACHXD010000002.1"/>
</dbReference>
<feature type="domain" description="TonB-dependent receptor-like beta-barrel" evidence="15">
    <location>
        <begin position="251"/>
        <end position="664"/>
    </location>
</feature>
<evidence type="ECO:0000256" key="8">
    <source>
        <dbReference type="ARBA" id="ARBA00023136"/>
    </source>
</evidence>
<dbReference type="EMBL" id="JACHXD010000002">
    <property type="protein sequence ID" value="MBB3117669.1"/>
    <property type="molecule type" value="Genomic_DNA"/>
</dbReference>
<evidence type="ECO:0000313" key="17">
    <source>
        <dbReference type="EMBL" id="MBB3117669.1"/>
    </source>
</evidence>
<dbReference type="InterPro" id="IPR000531">
    <property type="entry name" value="Beta-barrel_TonB"/>
</dbReference>
<dbReference type="GO" id="GO:0009279">
    <property type="term" value="C:cell outer membrane"/>
    <property type="evidence" value="ECO:0007669"/>
    <property type="project" value="UniProtKB-SubCell"/>
</dbReference>
<evidence type="ECO:0000256" key="7">
    <source>
        <dbReference type="ARBA" id="ARBA00023077"/>
    </source>
</evidence>
<evidence type="ECO:0000256" key="14">
    <source>
        <dbReference type="SAM" id="SignalP"/>
    </source>
</evidence>
<comment type="caution">
    <text evidence="17">The sequence shown here is derived from an EMBL/GenBank/DDBJ whole genome shotgun (WGS) entry which is preliminary data.</text>
</comment>
<dbReference type="InterPro" id="IPR036942">
    <property type="entry name" value="Beta-barrel_TonB_sf"/>
</dbReference>
<keyword evidence="3 11" id="KW-0813">Transport</keyword>
<evidence type="ECO:0000256" key="4">
    <source>
        <dbReference type="ARBA" id="ARBA00022452"/>
    </source>
</evidence>
<evidence type="ECO:0000256" key="9">
    <source>
        <dbReference type="ARBA" id="ARBA00023170"/>
    </source>
</evidence>
<dbReference type="GO" id="GO:0015344">
    <property type="term" value="F:siderophore uptake transmembrane transporter activity"/>
    <property type="evidence" value="ECO:0007669"/>
    <property type="project" value="TreeGrafter"/>
</dbReference>
<keyword evidence="18" id="KW-1185">Reference proteome</keyword>
<evidence type="ECO:0000313" key="18">
    <source>
        <dbReference type="Proteomes" id="UP000541535"/>
    </source>
</evidence>
<dbReference type="Gene3D" id="2.170.130.10">
    <property type="entry name" value="TonB-dependent receptor, plug domain"/>
    <property type="match status" value="1"/>
</dbReference>
<dbReference type="AlphaFoldDB" id="A0A7W5B6Z1"/>
<evidence type="ECO:0000256" key="12">
    <source>
        <dbReference type="RuleBase" id="RU003357"/>
    </source>
</evidence>
<keyword evidence="9 17" id="KW-0675">Receptor</keyword>
<keyword evidence="8 11" id="KW-0472">Membrane</keyword>
<evidence type="ECO:0000256" key="2">
    <source>
        <dbReference type="ARBA" id="ARBA00009810"/>
    </source>
</evidence>
<evidence type="ECO:0000256" key="6">
    <source>
        <dbReference type="ARBA" id="ARBA00022729"/>
    </source>
</evidence>
<evidence type="ECO:0000259" key="16">
    <source>
        <dbReference type="Pfam" id="PF07715"/>
    </source>
</evidence>
<keyword evidence="5 11" id="KW-0812">Transmembrane</keyword>
<keyword evidence="4 11" id="KW-1134">Transmembrane beta strand</keyword>
<feature type="chain" id="PRO_5030802838" evidence="14">
    <location>
        <begin position="22"/>
        <end position="707"/>
    </location>
</feature>
<feature type="region of interest" description="Disordered" evidence="13">
    <location>
        <begin position="471"/>
        <end position="492"/>
    </location>
</feature>
<dbReference type="Proteomes" id="UP000541535">
    <property type="component" value="Unassembled WGS sequence"/>
</dbReference>
<evidence type="ECO:0000256" key="13">
    <source>
        <dbReference type="SAM" id="MobiDB-lite"/>
    </source>
</evidence>
<keyword evidence="6 14" id="KW-0732">Signal</keyword>
<evidence type="ECO:0000256" key="11">
    <source>
        <dbReference type="PROSITE-ProRule" id="PRU01360"/>
    </source>
</evidence>
<feature type="compositionally biased region" description="Polar residues" evidence="13">
    <location>
        <begin position="475"/>
        <end position="491"/>
    </location>
</feature>
<feature type="signal peptide" evidence="14">
    <location>
        <begin position="1"/>
        <end position="21"/>
    </location>
</feature>
<dbReference type="Gene3D" id="2.40.170.20">
    <property type="entry name" value="TonB-dependent receptor, beta-barrel domain"/>
    <property type="match status" value="1"/>
</dbReference>
<feature type="domain" description="TonB-dependent receptor plug" evidence="16">
    <location>
        <begin position="42"/>
        <end position="134"/>
    </location>
</feature>
<dbReference type="InterPro" id="IPR039426">
    <property type="entry name" value="TonB-dep_rcpt-like"/>
</dbReference>
<dbReference type="InterPro" id="IPR037066">
    <property type="entry name" value="Plug_dom_sf"/>
</dbReference>
<evidence type="ECO:0000256" key="3">
    <source>
        <dbReference type="ARBA" id="ARBA00022448"/>
    </source>
</evidence>
<dbReference type="SUPFAM" id="SSF56935">
    <property type="entry name" value="Porins"/>
    <property type="match status" value="1"/>
</dbReference>
<sequence length="707" mass="77537">MRPTLTLLSTALACCLPPARAADEPLQQVRIAAPLELAQRQSETQSKLLIGRSELLQFGDGNLSEALKRQPGISVVNGEVRMRGLGAGYTQVLVNGDPMPQGFSIDSIAPELIERVELLRGGSAEYGAQGVAGTLNVILKRRVSERQSELTSSLERSGAFWNPSVTLQGADQMGRFSYSLAATVSRSAGHEYNASEQRITEDGGIGAHRRRLAEDHFDLHRFSLAPRLNWKLDNSSLSWQSLLNFSRRRMGGEARTTVFSGSGGSYPDSRWQAFGRSNSLKSDLAWTLNLGSDTSLLLKFGLGRDHYNSDFLFRGEATAAAPGLLRAVRGWVYEDNASSGGKFASRLARDHSLAIGWDAAHTRRQDARLQTDGPLQGAAQSWLDQQYQASIRRMALYAQDEWEVASGWQLYGGVRWEGLQTRVDGFGARHRTSVWSPVAQTVWKLPGDGKDQLRLGFSRSYKAPPTRDIVPRRATVNSGNSPTTPDVQGNPQLAPELAKGADIAYESYFGGGKGVFSLSAYARRIDGVTLRRLYLENGNWISEPFNGGKARTHGIEFDTRLPLRELFPAAPPLDLRLNAARNWSRLDALPGPDNHLAAQTPLTANVGVDYRPSAALSLGASLNLQKAGNSRLSAELSRSGDIRHTLDVYILWKLDGKTQLRIAAVNLLHPDRRETERYSSAALSDRRDSVASSRTTLRLELTLPLAP</sequence>
<evidence type="ECO:0000256" key="1">
    <source>
        <dbReference type="ARBA" id="ARBA00004571"/>
    </source>
</evidence>
<dbReference type="Pfam" id="PF00593">
    <property type="entry name" value="TonB_dep_Rec_b-barrel"/>
    <property type="match status" value="1"/>
</dbReference>